<dbReference type="Pfam" id="PF02457">
    <property type="entry name" value="DAC"/>
    <property type="match status" value="1"/>
</dbReference>
<keyword evidence="3" id="KW-1185">Reference proteome</keyword>
<dbReference type="Proteomes" id="UP000182034">
    <property type="component" value="Unassembled WGS sequence"/>
</dbReference>
<gene>
    <name evidence="2" type="ORF">SAMN05216324_12927</name>
</gene>
<sequence length="575" mass="66706">MWGYQQHFQLSLQVEAEQLFNNLDSKFEPRVFLIGVLTEKNDNRHPICLEPEDCGYRVESFSTLKELAKELKEVDEESRIFHSHPVAQEKHLQRINIKAYKDAIEKILKKEDLYGNFEKFISFPTYIEGFLVFAVLELRKETLNSYYTLSKDKFQDRFKISRSFIESTIDIFLKECTIAFKDPDKAISAIERSSDELLKESAKQFMYTISQAGGNFEGLHGLYESCNAISALKYEGEEGLGKLVIAPKDHINIRLSLELEEPIRVNNFRKVRKFLELSNSDSLIISDSAVIYGLGEIIGKYNPKSESLFVINFTNHYKYEILHDNNQILNVEYRLPYLPKDKIDREKFYDDFSRIFKLITKKQINELWDLTLQATEQKHGTMLVISENAIAEAKRLGKQSFALKPLKLTPKIINQITSIDGSVMMDIDSTCHAIGVILDGLATEKGDSSRGARYNSAIRYYENFATEFSMAIVIISEDGMIDIIPKLKPRIKHSEISDRLNELKSLNSLEKVERKKYYPIINWFESNQFYLTDDECDKINKLRKEIEKKEAEPASTWVVRKDLVSNDEMNDSYYK</sequence>
<dbReference type="InterPro" id="IPR048555">
    <property type="entry name" value="DACNH"/>
</dbReference>
<dbReference type="InterPro" id="IPR048554">
    <property type="entry name" value="DACNG"/>
</dbReference>
<evidence type="ECO:0000313" key="2">
    <source>
        <dbReference type="EMBL" id="SFZ96905.1"/>
    </source>
</evidence>
<dbReference type="OrthoDB" id="859517at2"/>
<organism evidence="2 3">
    <name type="scientific">Chryseobacterium limigenitum</name>
    <dbReference type="NCBI Taxonomy" id="1612149"/>
    <lineage>
        <taxon>Bacteria</taxon>
        <taxon>Pseudomonadati</taxon>
        <taxon>Bacteroidota</taxon>
        <taxon>Flavobacteriia</taxon>
        <taxon>Flavobacteriales</taxon>
        <taxon>Weeksellaceae</taxon>
        <taxon>Chryseobacterium group</taxon>
        <taxon>Chryseobacterium</taxon>
    </lineage>
</organism>
<evidence type="ECO:0000259" key="1">
    <source>
        <dbReference type="PROSITE" id="PS51794"/>
    </source>
</evidence>
<evidence type="ECO:0000313" key="3">
    <source>
        <dbReference type="Proteomes" id="UP000182034"/>
    </source>
</evidence>
<dbReference type="Gene3D" id="3.40.1700.10">
    <property type="entry name" value="DNA integrity scanning protein, DisA, N-terminal domain"/>
    <property type="match status" value="1"/>
</dbReference>
<reference evidence="3" key="1">
    <citation type="submission" date="2016-10" db="EMBL/GenBank/DDBJ databases">
        <authorList>
            <person name="Varghese N."/>
            <person name="Submissions S."/>
        </authorList>
    </citation>
    <scope>NUCLEOTIDE SEQUENCE [LARGE SCALE GENOMIC DNA]</scope>
    <source>
        <strain evidence="3">SUR2</strain>
    </source>
</reference>
<dbReference type="Pfam" id="PF21750">
    <property type="entry name" value="DACNH"/>
    <property type="match status" value="1"/>
</dbReference>
<dbReference type="InterPro" id="IPR036888">
    <property type="entry name" value="DNA_integrity_DisA_N_sf"/>
</dbReference>
<dbReference type="STRING" id="1612149.SAMN05216324_12927"/>
<dbReference type="SUPFAM" id="SSF143597">
    <property type="entry name" value="YojJ-like"/>
    <property type="match status" value="1"/>
</dbReference>
<name>A0A1K2IWU3_9FLAO</name>
<feature type="domain" description="DAC" evidence="1">
    <location>
        <begin position="349"/>
        <end position="498"/>
    </location>
</feature>
<dbReference type="EMBL" id="FPKW01000029">
    <property type="protein sequence ID" value="SFZ96905.1"/>
    <property type="molecule type" value="Genomic_DNA"/>
</dbReference>
<accession>A0A1K2IWU3</accession>
<protein>
    <submittedName>
        <fullName evidence="2">DisA checkpoint controller nucleotide-binding</fullName>
    </submittedName>
</protein>
<dbReference type="PROSITE" id="PS51794">
    <property type="entry name" value="DAC"/>
    <property type="match status" value="1"/>
</dbReference>
<dbReference type="AlphaFoldDB" id="A0A1K2IWU3"/>
<dbReference type="InterPro" id="IPR003390">
    <property type="entry name" value="DNA_integrity_scan_DisA_N"/>
</dbReference>
<dbReference type="Pfam" id="PF21752">
    <property type="entry name" value="DACNG"/>
    <property type="match status" value="1"/>
</dbReference>
<proteinExistence type="predicted"/>